<name>A0ABN0TA61_9FIRM</name>
<dbReference type="CDD" id="cd04301">
    <property type="entry name" value="NAT_SF"/>
    <property type="match status" value="1"/>
</dbReference>
<accession>A0ABN0TA61</accession>
<keyword evidence="3" id="KW-0808">Transferase</keyword>
<dbReference type="GO" id="GO:0005840">
    <property type="term" value="C:ribosome"/>
    <property type="evidence" value="ECO:0007669"/>
    <property type="project" value="UniProtKB-KW"/>
</dbReference>
<keyword evidence="6" id="KW-0687">Ribonucleoprotein</keyword>
<reference evidence="6 7" key="1">
    <citation type="journal article" date="2019" name="Int. J. Syst. Evol. Microbiol.">
        <title>The Global Catalogue of Microorganisms (GCM) 10K type strain sequencing project: providing services to taxonomists for standard genome sequencing and annotation.</title>
        <authorList>
            <consortium name="The Broad Institute Genomics Platform"/>
            <consortium name="The Broad Institute Genome Sequencing Center for Infectious Disease"/>
            <person name="Wu L."/>
            <person name="Ma J."/>
        </authorList>
    </citation>
    <scope>NUCLEOTIDE SEQUENCE [LARGE SCALE GENOMIC DNA]</scope>
    <source>
        <strain evidence="6 7">JCM 8542</strain>
    </source>
</reference>
<evidence type="ECO:0000256" key="2">
    <source>
        <dbReference type="ARBA" id="ARBA00022490"/>
    </source>
</evidence>
<protein>
    <submittedName>
        <fullName evidence="6">Ribosomal protein S18-alanine N-acetyltransferase</fullName>
    </submittedName>
</protein>
<dbReference type="InterPro" id="IPR050680">
    <property type="entry name" value="YpeA/RimI_acetyltransf"/>
</dbReference>
<evidence type="ECO:0000313" key="6">
    <source>
        <dbReference type="EMBL" id="GAA0216562.1"/>
    </source>
</evidence>
<keyword evidence="4" id="KW-0012">Acyltransferase</keyword>
<dbReference type="RefSeq" id="WP_304986534.1">
    <property type="nucleotide sequence ID" value="NZ_BAAACR010000013.1"/>
</dbReference>
<feature type="domain" description="N-acetyltransferase" evidence="5">
    <location>
        <begin position="2"/>
        <end position="146"/>
    </location>
</feature>
<dbReference type="Gene3D" id="3.40.630.30">
    <property type="match status" value="1"/>
</dbReference>
<evidence type="ECO:0000256" key="3">
    <source>
        <dbReference type="ARBA" id="ARBA00022679"/>
    </source>
</evidence>
<comment type="similarity">
    <text evidence="1">Belongs to the acetyltransferase family. RimI subfamily.</text>
</comment>
<dbReference type="SUPFAM" id="SSF55729">
    <property type="entry name" value="Acyl-CoA N-acyltransferases (Nat)"/>
    <property type="match status" value="1"/>
</dbReference>
<sequence>MIHFRTLLPEDAEGVAAVERESFPTPWSREDFWREASNAFAYYIVALDDADIIGFGGCWISFEEAQVTNIALTASQRGRGLGKVLMEKLMCAAAERGVERMTLEVRPSNTPALRLYEGLGFAAVGVRKKYYQDNDEDAILMWHTKLKEFADERCAGKTDPRDRDEL</sequence>
<evidence type="ECO:0000313" key="7">
    <source>
        <dbReference type="Proteomes" id="UP001500399"/>
    </source>
</evidence>
<keyword evidence="6" id="KW-0689">Ribosomal protein</keyword>
<proteinExistence type="inferred from homology"/>
<dbReference type="NCBIfam" id="TIGR01575">
    <property type="entry name" value="rimI"/>
    <property type="match status" value="1"/>
</dbReference>
<comment type="caution">
    <text evidence="6">The sequence shown here is derived from an EMBL/GenBank/DDBJ whole genome shotgun (WGS) entry which is preliminary data.</text>
</comment>
<dbReference type="InterPro" id="IPR016181">
    <property type="entry name" value="Acyl_CoA_acyltransferase"/>
</dbReference>
<evidence type="ECO:0000259" key="5">
    <source>
        <dbReference type="PROSITE" id="PS51186"/>
    </source>
</evidence>
<organism evidence="6 7">
    <name type="scientific">Selenomonas dianae</name>
    <dbReference type="NCBI Taxonomy" id="135079"/>
    <lineage>
        <taxon>Bacteria</taxon>
        <taxon>Bacillati</taxon>
        <taxon>Bacillota</taxon>
        <taxon>Negativicutes</taxon>
        <taxon>Selenomonadales</taxon>
        <taxon>Selenomonadaceae</taxon>
        <taxon>Selenomonas</taxon>
    </lineage>
</organism>
<dbReference type="Proteomes" id="UP001500399">
    <property type="component" value="Unassembled WGS sequence"/>
</dbReference>
<keyword evidence="7" id="KW-1185">Reference proteome</keyword>
<evidence type="ECO:0000256" key="1">
    <source>
        <dbReference type="ARBA" id="ARBA00005395"/>
    </source>
</evidence>
<dbReference type="InterPro" id="IPR000182">
    <property type="entry name" value="GNAT_dom"/>
</dbReference>
<dbReference type="PROSITE" id="PS51186">
    <property type="entry name" value="GNAT"/>
    <property type="match status" value="1"/>
</dbReference>
<dbReference type="InterPro" id="IPR006464">
    <property type="entry name" value="AcTrfase_RimI/Ard1"/>
</dbReference>
<keyword evidence="2" id="KW-0963">Cytoplasm</keyword>
<dbReference type="PANTHER" id="PTHR43420:SF44">
    <property type="entry name" value="ACETYLTRANSFERASE YPEA"/>
    <property type="match status" value="1"/>
</dbReference>
<dbReference type="PANTHER" id="PTHR43420">
    <property type="entry name" value="ACETYLTRANSFERASE"/>
    <property type="match status" value="1"/>
</dbReference>
<gene>
    <name evidence="6" type="primary">rimI</name>
    <name evidence="6" type="ORF">GCM10008919_19820</name>
</gene>
<evidence type="ECO:0000256" key="4">
    <source>
        <dbReference type="ARBA" id="ARBA00023315"/>
    </source>
</evidence>
<dbReference type="Pfam" id="PF00583">
    <property type="entry name" value="Acetyltransf_1"/>
    <property type="match status" value="1"/>
</dbReference>
<dbReference type="EMBL" id="BAAACR010000013">
    <property type="protein sequence ID" value="GAA0216562.1"/>
    <property type="molecule type" value="Genomic_DNA"/>
</dbReference>